<evidence type="ECO:0000313" key="2">
    <source>
        <dbReference type="Proteomes" id="UP000015354"/>
    </source>
</evidence>
<reference evidence="1 2" key="1">
    <citation type="journal article" date="2013" name="PLoS ONE">
        <title>Predicting the Proteins of Angomonas deanei, Strigomonas culicis and Their Respective Endosymbionts Reveals New Aspects of the Trypanosomatidae Family.</title>
        <authorList>
            <person name="Motta M.C."/>
            <person name="Martins A.C."/>
            <person name="de Souza S.S."/>
            <person name="Catta-Preta C.M."/>
            <person name="Silva R."/>
            <person name="Klein C.C."/>
            <person name="de Almeida L.G."/>
            <person name="de Lima Cunha O."/>
            <person name="Ciapina L.P."/>
            <person name="Brocchi M."/>
            <person name="Colabardini A.C."/>
            <person name="de Araujo Lima B."/>
            <person name="Machado C.R."/>
            <person name="de Almeida Soares C.M."/>
            <person name="Probst C.M."/>
            <person name="de Menezes C.B."/>
            <person name="Thompson C.E."/>
            <person name="Bartholomeu D.C."/>
            <person name="Gradia D.F."/>
            <person name="Pavoni D.P."/>
            <person name="Grisard E.C."/>
            <person name="Fantinatti-Garboggini F."/>
            <person name="Marchini F.K."/>
            <person name="Rodrigues-Luiz G.F."/>
            <person name="Wagner G."/>
            <person name="Goldman G.H."/>
            <person name="Fietto J.L."/>
            <person name="Elias M.C."/>
            <person name="Goldman M.H."/>
            <person name="Sagot M.F."/>
            <person name="Pereira M."/>
            <person name="Stoco P.H."/>
            <person name="de Mendonca-Neto R.P."/>
            <person name="Teixeira S.M."/>
            <person name="Maciel T.E."/>
            <person name="de Oliveira Mendes T.A."/>
            <person name="Urmenyi T.P."/>
            <person name="de Souza W."/>
            <person name="Schenkman S."/>
            <person name="de Vasconcelos A.T."/>
        </authorList>
    </citation>
    <scope>NUCLEOTIDE SEQUENCE [LARGE SCALE GENOMIC DNA]</scope>
</reference>
<proteinExistence type="predicted"/>
<dbReference type="InterPro" id="IPR011990">
    <property type="entry name" value="TPR-like_helical_dom_sf"/>
</dbReference>
<accession>S9V5V4</accession>
<evidence type="ECO:0008006" key="3">
    <source>
        <dbReference type="Google" id="ProtNLM"/>
    </source>
</evidence>
<dbReference type="Gene3D" id="1.25.40.10">
    <property type="entry name" value="Tetratricopeptide repeat domain"/>
    <property type="match status" value="1"/>
</dbReference>
<comment type="caution">
    <text evidence="1">The sequence shown here is derived from an EMBL/GenBank/DDBJ whole genome shotgun (WGS) entry which is preliminary data.</text>
</comment>
<dbReference type="Proteomes" id="UP000015354">
    <property type="component" value="Unassembled WGS sequence"/>
</dbReference>
<dbReference type="EMBL" id="ATMH01008240">
    <property type="protein sequence ID" value="EPY22331.1"/>
    <property type="molecule type" value="Genomic_DNA"/>
</dbReference>
<organism evidence="1 2">
    <name type="scientific">Strigomonas culicis</name>
    <dbReference type="NCBI Taxonomy" id="28005"/>
    <lineage>
        <taxon>Eukaryota</taxon>
        <taxon>Discoba</taxon>
        <taxon>Euglenozoa</taxon>
        <taxon>Kinetoplastea</taxon>
        <taxon>Metakinetoplastina</taxon>
        <taxon>Trypanosomatida</taxon>
        <taxon>Trypanosomatidae</taxon>
        <taxon>Strigomonadinae</taxon>
        <taxon>Strigomonas</taxon>
    </lineage>
</organism>
<dbReference type="Pfam" id="PF13812">
    <property type="entry name" value="PPR_3"/>
    <property type="match status" value="1"/>
</dbReference>
<dbReference type="PANTHER" id="PTHR47935:SF1">
    <property type="entry name" value="PENTATRICOPEPTIDE REPEAT-CONTAINING PROTEIN MRL1, CHLOROPLASTIC"/>
    <property type="match status" value="1"/>
</dbReference>
<evidence type="ECO:0000313" key="1">
    <source>
        <dbReference type="EMBL" id="EPY22331.1"/>
    </source>
</evidence>
<dbReference type="OrthoDB" id="185373at2759"/>
<dbReference type="PANTHER" id="PTHR47935">
    <property type="entry name" value="PENTATRICOPEPTIDE REPEAT-CONTAINING PROTEIN MRL1, CHLOROPLASTIC"/>
    <property type="match status" value="1"/>
</dbReference>
<sequence length="269" mass="30949">MCGRLSNSYLFLFSPLFFFATFSSGESFFFLFRITSSRMHPRSSGQGLFPRYGGGWMHQFGHVYALQQELLNPNAHNWFRAVELWHTARHEGVAMNSQHFTSILRQCVEPAAWEQSLLVLQQMKRENVRPDVVSVACMMAACAEAGRRQEVEQLFEAFEGKMLLDSICYLALIRVRAESGCPREAIAAGKMQEEHNVPFLPNTFELLLEAADDADDALYAEVLARRMRSEHWVPSHKALEHVKKLCARHHMEDQFRPLVEGWEEARQIT</sequence>
<keyword evidence="2" id="KW-1185">Reference proteome</keyword>
<dbReference type="AlphaFoldDB" id="S9V5V4"/>
<dbReference type="InterPro" id="IPR002885">
    <property type="entry name" value="PPR_rpt"/>
</dbReference>
<dbReference type="InterPro" id="IPR053303">
    <property type="entry name" value="Chloroplast_PPR"/>
</dbReference>
<protein>
    <recommendedName>
        <fullName evidence="3">Pentacotripeptide-repeat region of PRORP domain-containing protein</fullName>
    </recommendedName>
</protein>
<name>S9V5V4_9TRYP</name>
<gene>
    <name evidence="1" type="ORF">STCU_08240</name>
</gene>